<dbReference type="GO" id="GO:0006355">
    <property type="term" value="P:regulation of DNA-templated transcription"/>
    <property type="evidence" value="ECO:0007669"/>
    <property type="project" value="InterPro"/>
</dbReference>
<keyword evidence="3" id="KW-1185">Reference proteome</keyword>
<dbReference type="InterPro" id="IPR011991">
    <property type="entry name" value="ArsR-like_HTH"/>
</dbReference>
<comment type="caution">
    <text evidence="2">The sequence shown here is derived from an EMBL/GenBank/DDBJ whole genome shotgun (WGS) entry which is preliminary data.</text>
</comment>
<gene>
    <name evidence="2" type="ORF">HDA43_006044</name>
</gene>
<dbReference type="CDD" id="cd00090">
    <property type="entry name" value="HTH_ARSR"/>
    <property type="match status" value="1"/>
</dbReference>
<sequence length="318" mass="35023">MMLNGLGISDQEEAVYVELLRRRRMTVSDLAEALEVPVAAMTAAVARLVELGLATRDDGESHVVVPPDVGLGTLIAQRQAALQQVQGRLTELVEVYRKGAVSSAGEIEALTTPEQLSTWLHNMERGARQEVLAFFRPPYVLGVNLDDSTNALATYRYVYERAALDDPRAPAEIARFLKGGYEIRVATELPSKMIIVDRESVLLPMLPDQTSVRPGFLLVRGQALVHLLVALFERVWQVATPLRLTATSVTEGVSAWDDVDVTLLTYLLSGMPDKTVASRLGTSERTVQRRIRRLMELAGADSRMQLAWYAARSGVIPS</sequence>
<protein>
    <submittedName>
        <fullName evidence="2">Putative transcriptional regulator</fullName>
    </submittedName>
</protein>
<dbReference type="Pfam" id="PF01978">
    <property type="entry name" value="TrmB"/>
    <property type="match status" value="1"/>
</dbReference>
<dbReference type="AlphaFoldDB" id="A0A852V1S0"/>
<feature type="domain" description="HTH luxR-type" evidence="1">
    <location>
        <begin position="261"/>
        <end position="310"/>
    </location>
</feature>
<evidence type="ECO:0000313" key="3">
    <source>
        <dbReference type="Proteomes" id="UP000576393"/>
    </source>
</evidence>
<evidence type="ECO:0000259" key="1">
    <source>
        <dbReference type="SMART" id="SM00421"/>
    </source>
</evidence>
<dbReference type="GO" id="GO:0003677">
    <property type="term" value="F:DNA binding"/>
    <property type="evidence" value="ECO:0007669"/>
    <property type="project" value="InterPro"/>
</dbReference>
<dbReference type="InterPro" id="IPR036388">
    <property type="entry name" value="WH-like_DNA-bd_sf"/>
</dbReference>
<dbReference type="PANTHER" id="PTHR34293:SF1">
    <property type="entry name" value="HTH-TYPE TRANSCRIPTIONAL REGULATOR TRMBL2"/>
    <property type="match status" value="1"/>
</dbReference>
<dbReference type="SUPFAM" id="SSF46785">
    <property type="entry name" value="Winged helix' DNA-binding domain"/>
    <property type="match status" value="1"/>
</dbReference>
<reference evidence="2 3" key="1">
    <citation type="submission" date="2020-07" db="EMBL/GenBank/DDBJ databases">
        <title>Sequencing the genomes of 1000 actinobacteria strains.</title>
        <authorList>
            <person name="Klenk H.-P."/>
        </authorList>
    </citation>
    <scope>NUCLEOTIDE SEQUENCE [LARGE SCALE GENOMIC DNA]</scope>
    <source>
        <strain evidence="2 3">DSM 45763</strain>
    </source>
</reference>
<dbReference type="Proteomes" id="UP000576393">
    <property type="component" value="Unassembled WGS sequence"/>
</dbReference>
<dbReference type="InterPro" id="IPR016032">
    <property type="entry name" value="Sig_transdc_resp-reg_C-effctor"/>
</dbReference>
<dbReference type="Gene3D" id="1.10.10.10">
    <property type="entry name" value="Winged helix-like DNA-binding domain superfamily/Winged helix DNA-binding domain"/>
    <property type="match status" value="2"/>
</dbReference>
<dbReference type="EMBL" id="JACCCO010000003">
    <property type="protein sequence ID" value="NYF43817.1"/>
    <property type="molecule type" value="Genomic_DNA"/>
</dbReference>
<dbReference type="SMART" id="SM00421">
    <property type="entry name" value="HTH_LUXR"/>
    <property type="match status" value="1"/>
</dbReference>
<name>A0A852V1S0_9ACTN</name>
<proteinExistence type="predicted"/>
<organism evidence="2 3">
    <name type="scientific">Streptosporangium sandarakinum</name>
    <dbReference type="NCBI Taxonomy" id="1260955"/>
    <lineage>
        <taxon>Bacteria</taxon>
        <taxon>Bacillati</taxon>
        <taxon>Actinomycetota</taxon>
        <taxon>Actinomycetes</taxon>
        <taxon>Streptosporangiales</taxon>
        <taxon>Streptosporangiaceae</taxon>
        <taxon>Streptosporangium</taxon>
    </lineage>
</organism>
<dbReference type="InterPro" id="IPR036390">
    <property type="entry name" value="WH_DNA-bd_sf"/>
</dbReference>
<dbReference type="InterPro" id="IPR000792">
    <property type="entry name" value="Tscrpt_reg_LuxR_C"/>
</dbReference>
<accession>A0A852V1S0</accession>
<dbReference type="RefSeq" id="WP_246424755.1">
    <property type="nucleotide sequence ID" value="NZ_JACCCO010000003.1"/>
</dbReference>
<evidence type="ECO:0000313" key="2">
    <source>
        <dbReference type="EMBL" id="NYF43817.1"/>
    </source>
</evidence>
<dbReference type="InterPro" id="IPR002831">
    <property type="entry name" value="Tscrpt_reg_TrmB_N"/>
</dbReference>
<dbReference type="PANTHER" id="PTHR34293">
    <property type="entry name" value="HTH-TYPE TRANSCRIPTIONAL REGULATOR TRMBL2"/>
    <property type="match status" value="1"/>
</dbReference>
<dbReference type="Pfam" id="PF00196">
    <property type="entry name" value="GerE"/>
    <property type="match status" value="1"/>
</dbReference>
<dbReference type="SUPFAM" id="SSF46894">
    <property type="entry name" value="C-terminal effector domain of the bipartite response regulators"/>
    <property type="match status" value="1"/>
</dbReference>
<dbReference type="InterPro" id="IPR051797">
    <property type="entry name" value="TrmB-like"/>
</dbReference>